<organism evidence="2">
    <name type="scientific">Rhodococcus erythropolis</name>
    <name type="common">Arthrobacter picolinophilus</name>
    <dbReference type="NCBI Taxonomy" id="1833"/>
    <lineage>
        <taxon>Bacteria</taxon>
        <taxon>Bacillati</taxon>
        <taxon>Actinomycetota</taxon>
        <taxon>Actinomycetes</taxon>
        <taxon>Mycobacteriales</taxon>
        <taxon>Nocardiaceae</taxon>
        <taxon>Rhodococcus</taxon>
        <taxon>Rhodococcus erythropolis group</taxon>
    </lineage>
</organism>
<dbReference type="GO" id="GO:0016787">
    <property type="term" value="F:hydrolase activity"/>
    <property type="evidence" value="ECO:0007669"/>
    <property type="project" value="UniProtKB-KW"/>
</dbReference>
<reference evidence="2" key="1">
    <citation type="journal article" date="1997" name="Appl. Environ. Microbiol.">
        <title>Three of the seven bphC genes of Rhodococcus erythropolis TA421, isolated from a termite ecosystem, are located on an indigenous plasmid associated with biphenyl degradation.</title>
        <authorList>
            <person name="Kosono S."/>
            <person name="Maeda M."/>
            <person name="Fuji F."/>
            <person name="Arai H."/>
            <person name="Kudo T."/>
        </authorList>
    </citation>
    <scope>NUCLEOTIDE SEQUENCE</scope>
    <source>
        <strain evidence="2">TA421</strain>
    </source>
</reference>
<dbReference type="InterPro" id="IPR000639">
    <property type="entry name" value="Epox_hydrolase-like"/>
</dbReference>
<evidence type="ECO:0000313" key="2">
    <source>
        <dbReference type="EMBL" id="BAA25612.1"/>
    </source>
</evidence>
<dbReference type="Gene3D" id="3.40.50.1820">
    <property type="entry name" value="alpha/beta hydrolase"/>
    <property type="match status" value="1"/>
</dbReference>
<dbReference type="PRINTS" id="PR00412">
    <property type="entry name" value="EPOXHYDRLASE"/>
</dbReference>
<dbReference type="InterPro" id="IPR029058">
    <property type="entry name" value="AB_hydrolase_fold"/>
</dbReference>
<dbReference type="PANTHER" id="PTHR43689">
    <property type="entry name" value="HYDROLASE"/>
    <property type="match status" value="1"/>
</dbReference>
<evidence type="ECO:0000259" key="1">
    <source>
        <dbReference type="Pfam" id="PF00561"/>
    </source>
</evidence>
<gene>
    <name evidence="2" type="primary">bphD</name>
</gene>
<dbReference type="EMBL" id="D88016">
    <property type="protein sequence ID" value="BAA25612.1"/>
    <property type="molecule type" value="Genomic_DNA"/>
</dbReference>
<dbReference type="PRINTS" id="PR00111">
    <property type="entry name" value="ABHYDROLASE"/>
</dbReference>
<keyword evidence="2" id="KW-0378">Hydrolase</keyword>
<accession>O69356</accession>
<protein>
    <submittedName>
        <fullName evidence="2">2-hydroxy-6-oxo-6-phenylhexa-2,4-dienoate hydrolase</fullName>
    </submittedName>
</protein>
<feature type="domain" description="AB hydrolase-1" evidence="1">
    <location>
        <begin position="29"/>
        <end position="267"/>
    </location>
</feature>
<dbReference type="InterPro" id="IPR000073">
    <property type="entry name" value="AB_hydrolase_1"/>
</dbReference>
<dbReference type="SUPFAM" id="SSF53474">
    <property type="entry name" value="alpha/beta-Hydrolases"/>
    <property type="match status" value="1"/>
</dbReference>
<dbReference type="AlphaFoldDB" id="O69356"/>
<dbReference type="ESTHER" id="rhoer-bphD2">
    <property type="family name" value="Carbon-carbon_bond_hydrolase"/>
</dbReference>
<dbReference type="Pfam" id="PF00561">
    <property type="entry name" value="Abhydrolase_1"/>
    <property type="match status" value="1"/>
</dbReference>
<sequence>MTLTQHEIAQTVQTKDWKLRYYEAGEGHPVVLLHGSGPGATGWSNYSDNIEALSRHFHVYAVDLPGWGDSDPADFATLDHVDAAIQFLDAVGIDQAAFVGNSMGGQTAIRLATTHPDRISHLVTMGAPMSRGQSMFAPNDGPSEGIKILVQTYRDASAANMRRLVEIMVYDKGRFATDELCQARSDAANTRPDHLTNFVTGLPDGAPIPIWTKLDSLAKIAVPTLIIHGRDDRVVPFENSLRLLTSVPDSRMVLMNRCGHWAQIEHAPEFNRLVTDFLKNN</sequence>
<dbReference type="PANTHER" id="PTHR43689:SF8">
    <property type="entry name" value="ALPHA_BETA-HYDROLASES SUPERFAMILY PROTEIN"/>
    <property type="match status" value="1"/>
</dbReference>
<name>O69356_RHOER</name>
<proteinExistence type="predicted"/>